<name>A0A448Z9N7_9STRA</name>
<evidence type="ECO:0000313" key="1">
    <source>
        <dbReference type="EMBL" id="VEU38724.1"/>
    </source>
</evidence>
<proteinExistence type="predicted"/>
<accession>A0A448Z9N7</accession>
<dbReference type="EMBL" id="CAACVS010000183">
    <property type="protein sequence ID" value="VEU38724.1"/>
    <property type="molecule type" value="Genomic_DNA"/>
</dbReference>
<reference evidence="1 2" key="1">
    <citation type="submission" date="2019-01" db="EMBL/GenBank/DDBJ databases">
        <authorList>
            <person name="Ferrante I. M."/>
        </authorList>
    </citation>
    <scope>NUCLEOTIDE SEQUENCE [LARGE SCALE GENOMIC DNA]</scope>
    <source>
        <strain evidence="1 2">B856</strain>
    </source>
</reference>
<gene>
    <name evidence="1" type="ORF">PSNMU_V1.4_AUG-EV-PASAV3_0055550</name>
</gene>
<evidence type="ECO:0000313" key="2">
    <source>
        <dbReference type="Proteomes" id="UP000291116"/>
    </source>
</evidence>
<dbReference type="AlphaFoldDB" id="A0A448Z9N7"/>
<protein>
    <submittedName>
        <fullName evidence="1">Uncharacterized protein</fullName>
    </submittedName>
</protein>
<dbReference type="Proteomes" id="UP000291116">
    <property type="component" value="Unassembled WGS sequence"/>
</dbReference>
<organism evidence="1 2">
    <name type="scientific">Pseudo-nitzschia multistriata</name>
    <dbReference type="NCBI Taxonomy" id="183589"/>
    <lineage>
        <taxon>Eukaryota</taxon>
        <taxon>Sar</taxon>
        <taxon>Stramenopiles</taxon>
        <taxon>Ochrophyta</taxon>
        <taxon>Bacillariophyta</taxon>
        <taxon>Bacillariophyceae</taxon>
        <taxon>Bacillariophycidae</taxon>
        <taxon>Bacillariales</taxon>
        <taxon>Bacillariaceae</taxon>
        <taxon>Pseudo-nitzschia</taxon>
    </lineage>
</organism>
<sequence length="139" mass="13842">MMRVSDVEESFVENVVGVSNGSPVVFEVEALDGGGADVAGGGAVGPPIPAGNSPPCVGGAVGSYRCWSAIIWSGLGGANIFPSMIPIPSISASRTPPTIAALAAAWGPARSASVPPVAAPLMMEFHGSSFCRTAVSEQS</sequence>
<keyword evidence="2" id="KW-1185">Reference proteome</keyword>